<dbReference type="CDD" id="cd00580">
    <property type="entry name" value="CHMI"/>
    <property type="match status" value="1"/>
</dbReference>
<dbReference type="PANTHER" id="PTHR37950:SF1">
    <property type="entry name" value="4-HYDROXYPHENYLACETATE CATABOLISM PROTEIN"/>
    <property type="match status" value="1"/>
</dbReference>
<accession>A0A843YYA7</accession>
<dbReference type="EMBL" id="WINI01000007">
    <property type="protein sequence ID" value="MQR01516.1"/>
    <property type="molecule type" value="Genomic_DNA"/>
</dbReference>
<reference evidence="1 2" key="1">
    <citation type="submission" date="2019-10" db="EMBL/GenBank/DDBJ databases">
        <title>Glaciimonas soli sp. nov., a psychrophilic bacterium isolated from the forest soil of a high elevation mountain in Taiwan.</title>
        <authorList>
            <person name="Wang L.-T."/>
            <person name="Shieh W.Y."/>
        </authorList>
    </citation>
    <scope>NUCLEOTIDE SEQUENCE [LARGE SCALE GENOMIC DNA]</scope>
    <source>
        <strain evidence="1 2">GS1</strain>
    </source>
</reference>
<evidence type="ECO:0000313" key="2">
    <source>
        <dbReference type="Proteomes" id="UP000451565"/>
    </source>
</evidence>
<dbReference type="InterPro" id="IPR014347">
    <property type="entry name" value="Tautomerase/MIF_sf"/>
</dbReference>
<dbReference type="RefSeq" id="WP_153235135.1">
    <property type="nucleotide sequence ID" value="NZ_WINI01000007.1"/>
</dbReference>
<dbReference type="PANTHER" id="PTHR37950">
    <property type="entry name" value="4-HYDROXYPHENYLACETATE CATABOLISM PROTEIN"/>
    <property type="match status" value="1"/>
</dbReference>
<name>A0A843YYA7_9BURK</name>
<gene>
    <name evidence="1" type="ORF">GEV47_12620</name>
</gene>
<dbReference type="OrthoDB" id="9814215at2"/>
<protein>
    <submittedName>
        <fullName evidence="1">5-carboxymethyl-2-hydroxymuconate isomerase</fullName>
    </submittedName>
</protein>
<proteinExistence type="predicted"/>
<dbReference type="AlphaFoldDB" id="A0A843YYA7"/>
<dbReference type="Gene3D" id="3.30.429.10">
    <property type="entry name" value="Macrophage Migration Inhibitory Factor"/>
    <property type="match status" value="1"/>
</dbReference>
<comment type="caution">
    <text evidence="1">The sequence shown here is derived from an EMBL/GenBank/DDBJ whole genome shotgun (WGS) entry which is preliminary data.</text>
</comment>
<evidence type="ECO:0000313" key="1">
    <source>
        <dbReference type="EMBL" id="MQR01516.1"/>
    </source>
</evidence>
<keyword evidence="2" id="KW-1185">Reference proteome</keyword>
<keyword evidence="1" id="KW-0413">Isomerase</keyword>
<dbReference type="InterPro" id="IPR004220">
    <property type="entry name" value="5-COMe_2-OHmuconate_Isoase"/>
</dbReference>
<dbReference type="SUPFAM" id="SSF55331">
    <property type="entry name" value="Tautomerase/MIF"/>
    <property type="match status" value="1"/>
</dbReference>
<sequence length="120" mass="13322">MPHLTLEYTDNLHQFNADNALLELNKTLVASGHFDEIDIKSRAVRLGTFLVGTSPQDRGFAYVKLAIMSGRSTQTKRELSESLLRILKQVCGAPTNSNVQLCVEVQDIVRESYTKTSIGP</sequence>
<dbReference type="GO" id="GO:0008704">
    <property type="term" value="F:5-carboxymethyl-2-hydroxymuconate delta-isomerase activity"/>
    <property type="evidence" value="ECO:0007669"/>
    <property type="project" value="InterPro"/>
</dbReference>
<organism evidence="1 2">
    <name type="scientific">Glaciimonas soli</name>
    <dbReference type="NCBI Taxonomy" id="2590999"/>
    <lineage>
        <taxon>Bacteria</taxon>
        <taxon>Pseudomonadati</taxon>
        <taxon>Pseudomonadota</taxon>
        <taxon>Betaproteobacteria</taxon>
        <taxon>Burkholderiales</taxon>
        <taxon>Oxalobacteraceae</taxon>
        <taxon>Glaciimonas</taxon>
    </lineage>
</organism>
<dbReference type="Pfam" id="PF02962">
    <property type="entry name" value="CHMI"/>
    <property type="match status" value="1"/>
</dbReference>
<dbReference type="Proteomes" id="UP000451565">
    <property type="component" value="Unassembled WGS sequence"/>
</dbReference>